<feature type="domain" description="Penicillin-binding protein transpeptidase" evidence="12">
    <location>
        <begin position="321"/>
        <end position="556"/>
    </location>
</feature>
<evidence type="ECO:0000259" key="12">
    <source>
        <dbReference type="Pfam" id="PF00905"/>
    </source>
</evidence>
<keyword evidence="5" id="KW-0645">Protease</keyword>
<reference evidence="15 16" key="1">
    <citation type="submission" date="2011-11" db="EMBL/GenBank/DDBJ databases">
        <title>Improved High-Quality Draft sequence of Beggiatoa alba B18lD.</title>
        <authorList>
            <consortium name="US DOE Joint Genome Institute"/>
            <person name="Lucas S."/>
            <person name="Han J."/>
            <person name="Lapidus A."/>
            <person name="Cheng J.-F."/>
            <person name="Goodwin L."/>
            <person name="Pitluck S."/>
            <person name="Peters L."/>
            <person name="Mikhailova N."/>
            <person name="Held B."/>
            <person name="Detter J.C."/>
            <person name="Han C."/>
            <person name="Tapia R."/>
            <person name="Land M."/>
            <person name="Hauser L."/>
            <person name="Kyrpides N."/>
            <person name="Ivanova N."/>
            <person name="Pagani I."/>
            <person name="Samuel K."/>
            <person name="Teske A."/>
            <person name="Mueller J."/>
            <person name="Woyke T."/>
        </authorList>
    </citation>
    <scope>NUCLEOTIDE SEQUENCE [LARGE SCALE GENOMIC DNA]</scope>
    <source>
        <strain evidence="15 16">B18LD</strain>
    </source>
</reference>
<dbReference type="Gene3D" id="1.10.3810.10">
    <property type="entry name" value="Biosynthetic peptidoglycan transglycosylase-like"/>
    <property type="match status" value="1"/>
</dbReference>
<dbReference type="GO" id="GO:0030288">
    <property type="term" value="C:outer membrane-bounded periplasmic space"/>
    <property type="evidence" value="ECO:0007669"/>
    <property type="project" value="TreeGrafter"/>
</dbReference>
<organism evidence="15 16">
    <name type="scientific">Beggiatoa alba B18LD</name>
    <dbReference type="NCBI Taxonomy" id="395493"/>
    <lineage>
        <taxon>Bacteria</taxon>
        <taxon>Pseudomonadati</taxon>
        <taxon>Pseudomonadota</taxon>
        <taxon>Gammaproteobacteria</taxon>
        <taxon>Thiotrichales</taxon>
        <taxon>Thiotrichaceae</taxon>
        <taxon>Beggiatoa</taxon>
    </lineage>
</organism>
<dbReference type="PANTHER" id="PTHR32282">
    <property type="entry name" value="BINDING PROTEIN TRANSPEPTIDASE, PUTATIVE-RELATED"/>
    <property type="match status" value="1"/>
</dbReference>
<evidence type="ECO:0000256" key="7">
    <source>
        <dbReference type="ARBA" id="ARBA00022679"/>
    </source>
</evidence>
<dbReference type="EC" id="2.4.99.28" evidence="10"/>
<proteinExistence type="inferred from homology"/>
<keyword evidence="7" id="KW-0808">Transferase</keyword>
<feature type="domain" description="Glycosyl transferase family 51" evidence="13">
    <location>
        <begin position="72"/>
        <end position="236"/>
    </location>
</feature>
<dbReference type="HOGENOM" id="CLU_006354_7_1_6"/>
<comment type="pathway">
    <text evidence="1">Cell wall biogenesis; peptidoglycan biosynthesis.</text>
</comment>
<dbReference type="InterPro" id="IPR012338">
    <property type="entry name" value="Beta-lactam/transpept-like"/>
</dbReference>
<evidence type="ECO:0000313" key="15">
    <source>
        <dbReference type="EMBL" id="EIJ41446.1"/>
    </source>
</evidence>
<dbReference type="InterPro" id="IPR009647">
    <property type="entry name" value="PBP_C"/>
</dbReference>
<dbReference type="Pfam" id="PF06832">
    <property type="entry name" value="BiPBP_C"/>
    <property type="match status" value="1"/>
</dbReference>
<comment type="similarity">
    <text evidence="3">In the N-terminal section; belongs to the glycosyltransferase 51 family.</text>
</comment>
<dbReference type="InterPro" id="IPR050396">
    <property type="entry name" value="Glycosyltr_51/Transpeptidase"/>
</dbReference>
<feature type="domain" description="Penicillin-binding C-terminal" evidence="14">
    <location>
        <begin position="651"/>
        <end position="720"/>
    </location>
</feature>
<dbReference type="eggNOG" id="COG4953">
    <property type="taxonomic scope" value="Bacteria"/>
</dbReference>
<evidence type="ECO:0000256" key="5">
    <source>
        <dbReference type="ARBA" id="ARBA00022670"/>
    </source>
</evidence>
<accession>I3CCV3</accession>
<evidence type="ECO:0000313" key="16">
    <source>
        <dbReference type="Proteomes" id="UP000005744"/>
    </source>
</evidence>
<evidence type="ECO:0000256" key="4">
    <source>
        <dbReference type="ARBA" id="ARBA00022645"/>
    </source>
</evidence>
<keyword evidence="8" id="KW-0378">Hydrolase</keyword>
<evidence type="ECO:0000256" key="2">
    <source>
        <dbReference type="ARBA" id="ARBA00007090"/>
    </source>
</evidence>
<dbReference type="GO" id="GO:0006508">
    <property type="term" value="P:proteolysis"/>
    <property type="evidence" value="ECO:0007669"/>
    <property type="project" value="UniProtKB-KW"/>
</dbReference>
<keyword evidence="9" id="KW-0511">Multifunctional enzyme</keyword>
<dbReference type="InterPro" id="IPR023346">
    <property type="entry name" value="Lysozyme-like_dom_sf"/>
</dbReference>
<dbReference type="InterPro" id="IPR036950">
    <property type="entry name" value="PBP_transglycosylase"/>
</dbReference>
<evidence type="ECO:0000256" key="3">
    <source>
        <dbReference type="ARBA" id="ARBA00007739"/>
    </source>
</evidence>
<dbReference type="UniPathway" id="UPA00219"/>
<evidence type="ECO:0000259" key="14">
    <source>
        <dbReference type="Pfam" id="PF06832"/>
    </source>
</evidence>
<gene>
    <name evidence="15" type="ORF">BegalDRAFT_0528</name>
</gene>
<dbReference type="STRING" id="395493.BegalDRAFT_0528"/>
<dbReference type="PANTHER" id="PTHR32282:SF15">
    <property type="entry name" value="PENICILLIN-BINDING PROTEIN 1C"/>
    <property type="match status" value="1"/>
</dbReference>
<evidence type="ECO:0000256" key="10">
    <source>
        <dbReference type="ARBA" id="ARBA00044770"/>
    </source>
</evidence>
<evidence type="ECO:0000256" key="8">
    <source>
        <dbReference type="ARBA" id="ARBA00022801"/>
    </source>
</evidence>
<comment type="similarity">
    <text evidence="2">In the C-terminal section; belongs to the transpeptidase family.</text>
</comment>
<dbReference type="SUPFAM" id="SSF53955">
    <property type="entry name" value="Lysozyme-like"/>
    <property type="match status" value="1"/>
</dbReference>
<protein>
    <recommendedName>
        <fullName evidence="10">peptidoglycan glycosyltransferase</fullName>
        <ecNumber evidence="10">2.4.99.28</ecNumber>
    </recommendedName>
</protein>
<evidence type="ECO:0000256" key="1">
    <source>
        <dbReference type="ARBA" id="ARBA00004752"/>
    </source>
</evidence>
<keyword evidence="4 15" id="KW-0121">Carboxypeptidase</keyword>
<dbReference type="Gene3D" id="3.40.710.10">
    <property type="entry name" value="DD-peptidase/beta-lactamase superfamily"/>
    <property type="match status" value="1"/>
</dbReference>
<dbReference type="Proteomes" id="UP000005744">
    <property type="component" value="Unassembled WGS sequence"/>
</dbReference>
<dbReference type="InterPro" id="IPR001460">
    <property type="entry name" value="PCN-bd_Tpept"/>
</dbReference>
<dbReference type="GO" id="GO:0004180">
    <property type="term" value="F:carboxypeptidase activity"/>
    <property type="evidence" value="ECO:0007669"/>
    <property type="project" value="UniProtKB-KW"/>
</dbReference>
<keyword evidence="16" id="KW-1185">Reference proteome</keyword>
<sequence length="745" mass="83827">MMLRQYLSAFFAKRTVRILFILLILLAIGITWQTRQEIQPFPPTLSLANTDVRKVQLLDKNGIPLIITYQNDWNLHNIVPLHKIPKTLQQIFILSEDKRFYEHHGVDWSARWHAIAQNIKSFRIVRGASTMTEQVVRMLHPRPRTFWSRWVESFEAAHLEEQYSKADILEFYLNQIPYASQRRGVVQAARHYFDRDLDTLNLKEMMALSVLVRSPSRLDLRRGTTEIERPLKVLAQRLLEQGVINETEYQTALNTPLELREPPLPVQAAHFVQYVYTSQAVDKLQTRGHLYTTIDAKVQTAVQAILDQRLSDLQKQKVSNGAVLIIDNQDASVVAWVNSGISSPNIPVSFIDTVTTPRQPGSTLKPLLYAMALAKGWTAATLIDDSPLAESVGTGLHNYRNYSRSHYGQLRLRDALGNSLNIPAIRTIQFVGATQFLRQLQELGMQSLTATADFYGDGLALGNGAVTLYELVQAYTTLANNGVFRPLHVLRNQDTGIQRAIFTPEVSQIIGNILSDSDARRLEFGRGALLRFPVQTAVKTGTSTDYRDAWAVGFNYRYTVGVWFGNLTEEPMSEVSGSTGPALALRAVFAELNRYTETQPLPLSPRLVKMDICRESGLQASGNCPSRTEWFVAGTEPNQALPQLLNMAMVESIRLQQPNDGLQLALDPRIPDDKEAFAFALANPLPNAGTQIDWLVNGQIIGTTPATNPRFLWQVQRGTHIAQARLWTETSEQPLETPAVMFYVK</sequence>
<name>I3CCV3_9GAMM</name>
<dbReference type="GO" id="GO:0009252">
    <property type="term" value="P:peptidoglycan biosynthetic process"/>
    <property type="evidence" value="ECO:0007669"/>
    <property type="project" value="UniProtKB-UniPathway"/>
</dbReference>
<dbReference type="EMBL" id="JH600070">
    <property type="protein sequence ID" value="EIJ41446.1"/>
    <property type="molecule type" value="Genomic_DNA"/>
</dbReference>
<dbReference type="InterPro" id="IPR001264">
    <property type="entry name" value="Glyco_trans_51"/>
</dbReference>
<evidence type="ECO:0000259" key="13">
    <source>
        <dbReference type="Pfam" id="PF00912"/>
    </source>
</evidence>
<dbReference type="AlphaFoldDB" id="I3CCV3"/>
<dbReference type="GO" id="GO:0008955">
    <property type="term" value="F:peptidoglycan glycosyltransferase activity"/>
    <property type="evidence" value="ECO:0007669"/>
    <property type="project" value="UniProtKB-EC"/>
</dbReference>
<evidence type="ECO:0000256" key="9">
    <source>
        <dbReference type="ARBA" id="ARBA00023268"/>
    </source>
</evidence>
<dbReference type="RefSeq" id="WP_002683401.1">
    <property type="nucleotide sequence ID" value="NZ_JH600070.1"/>
</dbReference>
<evidence type="ECO:0000256" key="6">
    <source>
        <dbReference type="ARBA" id="ARBA00022676"/>
    </source>
</evidence>
<dbReference type="SUPFAM" id="SSF56601">
    <property type="entry name" value="beta-lactamase/transpeptidase-like"/>
    <property type="match status" value="1"/>
</dbReference>
<comment type="catalytic activity">
    <reaction evidence="11">
        <text>[GlcNAc-(1-&gt;4)-Mur2Ac(oyl-L-Ala-gamma-D-Glu-L-Lys-D-Ala-D-Ala)](n)-di-trans,octa-cis-undecaprenyl diphosphate + beta-D-GlcNAc-(1-&gt;4)-Mur2Ac(oyl-L-Ala-gamma-D-Glu-L-Lys-D-Ala-D-Ala)-di-trans,octa-cis-undecaprenyl diphosphate = [GlcNAc-(1-&gt;4)-Mur2Ac(oyl-L-Ala-gamma-D-Glu-L-Lys-D-Ala-D-Ala)](n+1)-di-trans,octa-cis-undecaprenyl diphosphate + di-trans,octa-cis-undecaprenyl diphosphate + H(+)</text>
        <dbReference type="Rhea" id="RHEA:23708"/>
        <dbReference type="Rhea" id="RHEA-COMP:9602"/>
        <dbReference type="Rhea" id="RHEA-COMP:9603"/>
        <dbReference type="ChEBI" id="CHEBI:15378"/>
        <dbReference type="ChEBI" id="CHEBI:58405"/>
        <dbReference type="ChEBI" id="CHEBI:60033"/>
        <dbReference type="ChEBI" id="CHEBI:78435"/>
        <dbReference type="EC" id="2.4.99.28"/>
    </reaction>
</comment>
<dbReference type="Pfam" id="PF00912">
    <property type="entry name" value="Transgly"/>
    <property type="match status" value="1"/>
</dbReference>
<dbReference type="GO" id="GO:0008658">
    <property type="term" value="F:penicillin binding"/>
    <property type="evidence" value="ECO:0007669"/>
    <property type="project" value="InterPro"/>
</dbReference>
<keyword evidence="6" id="KW-0328">Glycosyltransferase</keyword>
<evidence type="ECO:0000256" key="11">
    <source>
        <dbReference type="ARBA" id="ARBA00049902"/>
    </source>
</evidence>
<dbReference type="Pfam" id="PF00905">
    <property type="entry name" value="Transpeptidase"/>
    <property type="match status" value="1"/>
</dbReference>